<evidence type="ECO:0000256" key="3">
    <source>
        <dbReference type="ARBA" id="ARBA00022692"/>
    </source>
</evidence>
<keyword evidence="6" id="KW-0175">Coiled coil</keyword>
<comment type="similarity">
    <text evidence="2">Belongs to the membrane fusion protein (MFP) (TC 8.A.1) family.</text>
</comment>
<evidence type="ECO:0000259" key="7">
    <source>
        <dbReference type="Pfam" id="PF26002"/>
    </source>
</evidence>
<evidence type="ECO:0000256" key="2">
    <source>
        <dbReference type="ARBA" id="ARBA00009477"/>
    </source>
</evidence>
<reference evidence="8 9" key="1">
    <citation type="journal article" date="2020" name="ISME J.">
        <title>Comparative genomics reveals insights into cyanobacterial evolution and habitat adaptation.</title>
        <authorList>
            <person name="Chen M.Y."/>
            <person name="Teng W.K."/>
            <person name="Zhao L."/>
            <person name="Hu C.X."/>
            <person name="Zhou Y.K."/>
            <person name="Han B.P."/>
            <person name="Song L.R."/>
            <person name="Shu W.S."/>
        </authorList>
    </citation>
    <scope>NUCLEOTIDE SEQUENCE [LARGE SCALE GENOMIC DNA]</scope>
    <source>
        <strain evidence="8 9">FACHB-288</strain>
    </source>
</reference>
<dbReference type="Gene3D" id="1.10.287.470">
    <property type="entry name" value="Helix hairpin bin"/>
    <property type="match status" value="1"/>
</dbReference>
<feature type="domain" description="AprE-like beta-barrel" evidence="7">
    <location>
        <begin position="407"/>
        <end position="501"/>
    </location>
</feature>
<evidence type="ECO:0000256" key="6">
    <source>
        <dbReference type="SAM" id="Coils"/>
    </source>
</evidence>
<dbReference type="Proteomes" id="UP000658514">
    <property type="component" value="Unassembled WGS sequence"/>
</dbReference>
<dbReference type="EMBL" id="JACJQH010000023">
    <property type="protein sequence ID" value="MBD2196991.1"/>
    <property type="molecule type" value="Genomic_DNA"/>
</dbReference>
<dbReference type="Pfam" id="PF26002">
    <property type="entry name" value="Beta-barrel_AprE"/>
    <property type="match status" value="1"/>
</dbReference>
<feature type="coiled-coil region" evidence="6">
    <location>
        <begin position="191"/>
        <end position="225"/>
    </location>
</feature>
<evidence type="ECO:0000256" key="5">
    <source>
        <dbReference type="ARBA" id="ARBA00023136"/>
    </source>
</evidence>
<sequence>MIVKKLDYKANNCILTVPERDFDFITQQKIESGINYKLLRPALPNDFLPPISSWNTYGGLALLGIFTATITLSSILQYKVIIKAPAIVRPTGELRLVQAATEGSIKSIPVQPNQVVKKGDIIAKLDDSRLQTRHQQLLTNIQQVRLQISQIDAQIRALDVQIAAESDRTYRDITSAKAELSRSQRDFQDRQINSTAQAKEAEANLQQVQKELQKSQLKLKSALATLKSSEAAFKSAKAKRDRYQPLAQTGSISQDQFQEAQLAVEQQEQLLASQQATVEEYQQAIEQQQQAIAAAKARQQAISTQLNPNDANIIISQEKIAAQIATGKVSFASLKREREQLIQQKLEMQKQFSSNLQELQQVNKEIADTVIRASASGTIQELNLRNTSQVLRSGDVVAQISPSESPLIIKAWVTSADVPKVQKGQEVQLRVSGCAYTDYGTLKGKVSAISPDAMSYNPQEAGISGKTGTYEVTIQPETMVLAAGMKKCTVQSGMEGRADIISAEETVLKFMLKKARLMADL</sequence>
<keyword evidence="9" id="KW-1185">Reference proteome</keyword>
<feature type="coiled-coil region" evidence="6">
    <location>
        <begin position="257"/>
        <end position="298"/>
    </location>
</feature>
<comment type="subcellular location">
    <subcellularLocation>
        <location evidence="1">Membrane</location>
        <topology evidence="1">Single-pass membrane protein</topology>
    </subcellularLocation>
</comment>
<dbReference type="PANTHER" id="PTHR30386:SF26">
    <property type="entry name" value="TRANSPORT PROTEIN COMB"/>
    <property type="match status" value="1"/>
</dbReference>
<protein>
    <submittedName>
        <fullName evidence="8">HlyD family efflux transporter periplasmic adaptor subunit</fullName>
    </submittedName>
</protein>
<dbReference type="InterPro" id="IPR058982">
    <property type="entry name" value="Beta-barrel_AprE"/>
</dbReference>
<accession>A0ABR8AD77</accession>
<dbReference type="RefSeq" id="WP_190543146.1">
    <property type="nucleotide sequence ID" value="NZ_CAWPNO010000055.1"/>
</dbReference>
<organism evidence="8 9">
    <name type="scientific">Calothrix parietina FACHB-288</name>
    <dbReference type="NCBI Taxonomy" id="2692896"/>
    <lineage>
        <taxon>Bacteria</taxon>
        <taxon>Bacillati</taxon>
        <taxon>Cyanobacteriota</taxon>
        <taxon>Cyanophyceae</taxon>
        <taxon>Nostocales</taxon>
        <taxon>Calotrichaceae</taxon>
        <taxon>Calothrix</taxon>
    </lineage>
</organism>
<name>A0ABR8AD77_9CYAN</name>
<evidence type="ECO:0000256" key="1">
    <source>
        <dbReference type="ARBA" id="ARBA00004167"/>
    </source>
</evidence>
<proteinExistence type="inferred from homology"/>
<comment type="caution">
    <text evidence="8">The sequence shown here is derived from an EMBL/GenBank/DDBJ whole genome shotgun (WGS) entry which is preliminary data.</text>
</comment>
<keyword evidence="3" id="KW-0812">Transmembrane</keyword>
<dbReference type="PANTHER" id="PTHR30386">
    <property type="entry name" value="MEMBRANE FUSION SUBUNIT OF EMRAB-TOLC MULTIDRUG EFFLUX PUMP"/>
    <property type="match status" value="1"/>
</dbReference>
<gene>
    <name evidence="8" type="ORF">H6G24_16055</name>
</gene>
<dbReference type="Gene3D" id="2.40.30.170">
    <property type="match status" value="1"/>
</dbReference>
<evidence type="ECO:0000313" key="9">
    <source>
        <dbReference type="Proteomes" id="UP000658514"/>
    </source>
</evidence>
<evidence type="ECO:0000256" key="4">
    <source>
        <dbReference type="ARBA" id="ARBA00022989"/>
    </source>
</evidence>
<keyword evidence="5" id="KW-0472">Membrane</keyword>
<dbReference type="InterPro" id="IPR050739">
    <property type="entry name" value="MFP"/>
</dbReference>
<keyword evidence="4" id="KW-1133">Transmembrane helix</keyword>
<evidence type="ECO:0000313" key="8">
    <source>
        <dbReference type="EMBL" id="MBD2196991.1"/>
    </source>
</evidence>